<dbReference type="EMBL" id="JAPNOA010000039">
    <property type="protein sequence ID" value="MCY0966109.1"/>
    <property type="molecule type" value="Genomic_DNA"/>
</dbReference>
<name>A0A9X3EG55_9GAMM</name>
<evidence type="ECO:0000313" key="2">
    <source>
        <dbReference type="Proteomes" id="UP001150830"/>
    </source>
</evidence>
<reference evidence="1" key="1">
    <citation type="submission" date="2022-11" db="EMBL/GenBank/DDBJ databases">
        <title>Parathalassolutuus dongxingensis gen. nov., sp. nov., a novel member of family Oceanospirillaceae isolated from a coastal shrimp pond in Guangxi, China.</title>
        <authorList>
            <person name="Chen H."/>
        </authorList>
    </citation>
    <scope>NUCLEOTIDE SEQUENCE</scope>
    <source>
        <strain evidence="1">G-43</strain>
    </source>
</reference>
<proteinExistence type="predicted"/>
<dbReference type="AlphaFoldDB" id="A0A9X3EG55"/>
<dbReference type="RefSeq" id="WP_283174320.1">
    <property type="nucleotide sequence ID" value="NZ_JAPNOA010000039.1"/>
</dbReference>
<dbReference type="PROSITE" id="PS51257">
    <property type="entry name" value="PROKAR_LIPOPROTEIN"/>
    <property type="match status" value="1"/>
</dbReference>
<dbReference type="Proteomes" id="UP001150830">
    <property type="component" value="Unassembled WGS sequence"/>
</dbReference>
<evidence type="ECO:0000313" key="1">
    <source>
        <dbReference type="EMBL" id="MCY0966109.1"/>
    </source>
</evidence>
<organism evidence="1 2">
    <name type="scientific">Parathalassolituus penaei</name>
    <dbReference type="NCBI Taxonomy" id="2997323"/>
    <lineage>
        <taxon>Bacteria</taxon>
        <taxon>Pseudomonadati</taxon>
        <taxon>Pseudomonadota</taxon>
        <taxon>Gammaproteobacteria</taxon>
        <taxon>Oceanospirillales</taxon>
        <taxon>Oceanospirillaceae</taxon>
        <taxon>Parathalassolituus</taxon>
    </lineage>
</organism>
<sequence>MKVSLVLQDMLERVATALGPELCQQMTFVGGCTTGLLLTDEYTLEQVRHTDDVDLIVHTLGYVGFAQLQEQLKTHGFSIPPATDEAPTCAMKLGDLRVDFMPDNATVLGFSNRWYQDAMASASSYPLTDDLSIRLVSPVYFIATKLEAYNGRGNNDPLDSRDIEDILNLVDGREELLDEIKAAAADVQSYIATEISQLLNISDFEYAVQSQARGNAGREEVIFERLEALAGLTLDTSL</sequence>
<comment type="caution">
    <text evidence="1">The sequence shown here is derived from an EMBL/GenBank/DDBJ whole genome shotgun (WGS) entry which is preliminary data.</text>
</comment>
<gene>
    <name evidence="1" type="ORF">OUO13_13025</name>
</gene>
<evidence type="ECO:0008006" key="3">
    <source>
        <dbReference type="Google" id="ProtNLM"/>
    </source>
</evidence>
<keyword evidence="2" id="KW-1185">Reference proteome</keyword>
<protein>
    <recommendedName>
        <fullName evidence="3">Nucleotidyl transferase AbiEii/AbiGii toxin family protein</fullName>
    </recommendedName>
</protein>
<accession>A0A9X3EG55</accession>